<dbReference type="GeneID" id="5889136"/>
<dbReference type="PROSITE" id="PS01186">
    <property type="entry name" value="EGF_2"/>
    <property type="match status" value="1"/>
</dbReference>
<gene>
    <name evidence="6" type="ORF">MONBRDRAFT_15048</name>
</gene>
<dbReference type="OMA" id="ATECAGH"/>
<evidence type="ECO:0000256" key="3">
    <source>
        <dbReference type="ARBA" id="ARBA00023157"/>
    </source>
</evidence>
<dbReference type="Pfam" id="PF23106">
    <property type="entry name" value="EGF_Teneurin"/>
    <property type="match status" value="1"/>
</dbReference>
<organism evidence="6 7">
    <name type="scientific">Monosiga brevicollis</name>
    <name type="common">Choanoflagellate</name>
    <dbReference type="NCBI Taxonomy" id="81824"/>
    <lineage>
        <taxon>Eukaryota</taxon>
        <taxon>Choanoflagellata</taxon>
        <taxon>Craspedida</taxon>
        <taxon>Salpingoecidae</taxon>
        <taxon>Monosiga</taxon>
    </lineage>
</organism>
<dbReference type="PANTHER" id="PTHR11219:SF69">
    <property type="entry name" value="TENEURIN-A"/>
    <property type="match status" value="1"/>
</dbReference>
<dbReference type="InterPro" id="IPR001846">
    <property type="entry name" value="VWF_type-D"/>
</dbReference>
<feature type="domain" description="EGF-like" evidence="5">
    <location>
        <begin position="77"/>
        <end position="116"/>
    </location>
</feature>
<dbReference type="Proteomes" id="UP000001357">
    <property type="component" value="Unassembled WGS sequence"/>
</dbReference>
<evidence type="ECO:0000313" key="7">
    <source>
        <dbReference type="Proteomes" id="UP000001357"/>
    </source>
</evidence>
<feature type="disulfide bond" evidence="4">
    <location>
        <begin position="87"/>
        <end position="104"/>
    </location>
</feature>
<feature type="non-terminal residue" evidence="6">
    <location>
        <position position="275"/>
    </location>
</feature>
<dbReference type="PROSITE" id="PS50026">
    <property type="entry name" value="EGF_3"/>
    <property type="match status" value="3"/>
</dbReference>
<accession>A9UTJ8</accession>
<keyword evidence="3 4" id="KW-1015">Disulfide bond</keyword>
<dbReference type="InParanoid" id="A9UTJ8"/>
<reference evidence="6 7" key="1">
    <citation type="journal article" date="2008" name="Nature">
        <title>The genome of the choanoflagellate Monosiga brevicollis and the origin of metazoans.</title>
        <authorList>
            <consortium name="JGI Sequencing"/>
            <person name="King N."/>
            <person name="Westbrook M.J."/>
            <person name="Young S.L."/>
            <person name="Kuo A."/>
            <person name="Abedin M."/>
            <person name="Chapman J."/>
            <person name="Fairclough S."/>
            <person name="Hellsten U."/>
            <person name="Isogai Y."/>
            <person name="Letunic I."/>
            <person name="Marr M."/>
            <person name="Pincus D."/>
            <person name="Putnam N."/>
            <person name="Rokas A."/>
            <person name="Wright K.J."/>
            <person name="Zuzow R."/>
            <person name="Dirks W."/>
            <person name="Good M."/>
            <person name="Goodstein D."/>
            <person name="Lemons D."/>
            <person name="Li W."/>
            <person name="Lyons J.B."/>
            <person name="Morris A."/>
            <person name="Nichols S."/>
            <person name="Richter D.J."/>
            <person name="Salamov A."/>
            <person name="Bork P."/>
            <person name="Lim W.A."/>
            <person name="Manning G."/>
            <person name="Miller W.T."/>
            <person name="McGinnis W."/>
            <person name="Shapiro H."/>
            <person name="Tjian R."/>
            <person name="Grigoriev I.V."/>
            <person name="Rokhsar D."/>
        </authorList>
    </citation>
    <scope>NUCLEOTIDE SEQUENCE [LARGE SCALE GENOMIC DNA]</scope>
    <source>
        <strain evidence="7">MX1 / ATCC 50154</strain>
    </source>
</reference>
<evidence type="ECO:0000256" key="2">
    <source>
        <dbReference type="ARBA" id="ARBA00022737"/>
    </source>
</evidence>
<keyword evidence="7" id="KW-1185">Reference proteome</keyword>
<dbReference type="AlphaFoldDB" id="A9UTJ8"/>
<keyword evidence="1 4" id="KW-0245">EGF-like domain</keyword>
<evidence type="ECO:0000256" key="1">
    <source>
        <dbReference type="ARBA" id="ARBA00022536"/>
    </source>
</evidence>
<dbReference type="RefSeq" id="XP_001743927.1">
    <property type="nucleotide sequence ID" value="XM_001743875.1"/>
</dbReference>
<dbReference type="EMBL" id="CH991545">
    <property type="protein sequence ID" value="EDQ91505.1"/>
    <property type="molecule type" value="Genomic_DNA"/>
</dbReference>
<feature type="disulfide bond" evidence="4">
    <location>
        <begin position="266"/>
        <end position="275"/>
    </location>
</feature>
<dbReference type="eggNOG" id="KOG1225">
    <property type="taxonomic scope" value="Eukaryota"/>
</dbReference>
<dbReference type="InterPro" id="IPR000742">
    <property type="entry name" value="EGF"/>
</dbReference>
<name>A9UTJ8_MONBE</name>
<evidence type="ECO:0000313" key="6">
    <source>
        <dbReference type="EMBL" id="EDQ91505.1"/>
    </source>
</evidence>
<feature type="domain" description="EGF-like" evidence="5">
    <location>
        <begin position="237"/>
        <end position="275"/>
    </location>
</feature>
<sequence>MSVRYYLNGSRHKIIITAGDDVNVTAASYSGVLSVAVAVSNTLQGNVSGLCGAYDGVLENEFYWRGCPPNRRGQYCQLLDCPGTPDCGGFGTCTLARPGGTPYCECEPYFGGNDCSQLSCPVSCGSHGSCCVAGYGGVNCDVPLVCPMSNATECAGHGQCTVVGNTPTCICDEGFTGPMCAACDEGLGGNDCNLNVSCPGSCSGRGLCVPDGPTANLSVSLNGTCSCFSGYEGADCSQLRCPGSPSACSGNGYCREREQGGVECICDEGFAGANC</sequence>
<comment type="caution">
    <text evidence="4">Lacks conserved residue(s) required for the propagation of feature annotation.</text>
</comment>
<keyword evidence="2" id="KW-0677">Repeat</keyword>
<dbReference type="SMART" id="SM00181">
    <property type="entry name" value="EGF"/>
    <property type="match status" value="4"/>
</dbReference>
<dbReference type="STRING" id="81824.A9UTJ8"/>
<evidence type="ECO:0000256" key="4">
    <source>
        <dbReference type="PROSITE-ProRule" id="PRU00076"/>
    </source>
</evidence>
<dbReference type="Pfam" id="PF00094">
    <property type="entry name" value="VWD"/>
    <property type="match status" value="1"/>
</dbReference>
<dbReference type="Gene3D" id="2.10.25.10">
    <property type="entry name" value="Laminin"/>
    <property type="match status" value="2"/>
</dbReference>
<proteinExistence type="predicted"/>
<feature type="disulfide bond" evidence="4">
    <location>
        <begin position="171"/>
        <end position="180"/>
    </location>
</feature>
<feature type="disulfide bond" evidence="4">
    <location>
        <begin position="106"/>
        <end position="115"/>
    </location>
</feature>
<dbReference type="PROSITE" id="PS00022">
    <property type="entry name" value="EGF_1"/>
    <property type="match status" value="3"/>
</dbReference>
<dbReference type="InterPro" id="IPR051216">
    <property type="entry name" value="Teneurin"/>
</dbReference>
<evidence type="ECO:0000259" key="5">
    <source>
        <dbReference type="PROSITE" id="PS50026"/>
    </source>
</evidence>
<dbReference type="KEGG" id="mbr:MONBRDRAFT_15048"/>
<dbReference type="Pfam" id="PF00008">
    <property type="entry name" value="EGF"/>
    <property type="match status" value="1"/>
</dbReference>
<dbReference type="PANTHER" id="PTHR11219">
    <property type="entry name" value="TENEURIN AND N-ACETYLGLUCOSAMINE-1-PHOSPHODIESTER ALPHA-N-ACETYLGLUCOSAMINIDASE"/>
    <property type="match status" value="1"/>
</dbReference>
<feature type="domain" description="EGF-like" evidence="5">
    <location>
        <begin position="142"/>
        <end position="181"/>
    </location>
</feature>
<protein>
    <recommendedName>
        <fullName evidence="5">EGF-like domain-containing protein</fullName>
    </recommendedName>
</protein>